<dbReference type="Proteomes" id="UP000015106">
    <property type="component" value="Chromosome 2"/>
</dbReference>
<sequence length="119" mass="12311">MDDRDPQDSGARDGHGAAAHGVDCLHDAGRLCLRLPPRLLLPQRLLSDDLRALRDEPGPSSGEGGRSVADAGGSALLRGGRRRMLRGGRAQAVHDPGALPLGLASSRACGCACPRTEDG</sequence>
<proteinExistence type="predicted"/>
<dbReference type="AlphaFoldDB" id="A0A8R7PCD6"/>
<keyword evidence="3" id="KW-1185">Reference proteome</keyword>
<name>A0A8R7PCD6_TRIUA</name>
<reference evidence="3" key="1">
    <citation type="journal article" date="2013" name="Nature">
        <title>Draft genome of the wheat A-genome progenitor Triticum urartu.</title>
        <authorList>
            <person name="Ling H.Q."/>
            <person name="Zhao S."/>
            <person name="Liu D."/>
            <person name="Wang J."/>
            <person name="Sun H."/>
            <person name="Zhang C."/>
            <person name="Fan H."/>
            <person name="Li D."/>
            <person name="Dong L."/>
            <person name="Tao Y."/>
            <person name="Gao C."/>
            <person name="Wu H."/>
            <person name="Li Y."/>
            <person name="Cui Y."/>
            <person name="Guo X."/>
            <person name="Zheng S."/>
            <person name="Wang B."/>
            <person name="Yu K."/>
            <person name="Liang Q."/>
            <person name="Yang W."/>
            <person name="Lou X."/>
            <person name="Chen J."/>
            <person name="Feng M."/>
            <person name="Jian J."/>
            <person name="Zhang X."/>
            <person name="Luo G."/>
            <person name="Jiang Y."/>
            <person name="Liu J."/>
            <person name="Wang Z."/>
            <person name="Sha Y."/>
            <person name="Zhang B."/>
            <person name="Wu H."/>
            <person name="Tang D."/>
            <person name="Shen Q."/>
            <person name="Xue P."/>
            <person name="Zou S."/>
            <person name="Wang X."/>
            <person name="Liu X."/>
            <person name="Wang F."/>
            <person name="Yang Y."/>
            <person name="An X."/>
            <person name="Dong Z."/>
            <person name="Zhang K."/>
            <person name="Zhang X."/>
            <person name="Luo M.C."/>
            <person name="Dvorak J."/>
            <person name="Tong Y."/>
            <person name="Wang J."/>
            <person name="Yang H."/>
            <person name="Li Z."/>
            <person name="Wang D."/>
            <person name="Zhang A."/>
            <person name="Wang J."/>
        </authorList>
    </citation>
    <scope>NUCLEOTIDE SEQUENCE</scope>
    <source>
        <strain evidence="3">cv. G1812</strain>
    </source>
</reference>
<dbReference type="EnsemblPlants" id="TuG1812G0200001974.01.T01">
    <property type="protein sequence ID" value="TuG1812G0200001974.01.T01"/>
    <property type="gene ID" value="TuG1812G0200001974.01"/>
</dbReference>
<organism evidence="2 3">
    <name type="scientific">Triticum urartu</name>
    <name type="common">Red wild einkorn</name>
    <name type="synonym">Crithodium urartu</name>
    <dbReference type="NCBI Taxonomy" id="4572"/>
    <lineage>
        <taxon>Eukaryota</taxon>
        <taxon>Viridiplantae</taxon>
        <taxon>Streptophyta</taxon>
        <taxon>Embryophyta</taxon>
        <taxon>Tracheophyta</taxon>
        <taxon>Spermatophyta</taxon>
        <taxon>Magnoliopsida</taxon>
        <taxon>Liliopsida</taxon>
        <taxon>Poales</taxon>
        <taxon>Poaceae</taxon>
        <taxon>BOP clade</taxon>
        <taxon>Pooideae</taxon>
        <taxon>Triticodae</taxon>
        <taxon>Triticeae</taxon>
        <taxon>Triticinae</taxon>
        <taxon>Triticum</taxon>
    </lineage>
</organism>
<accession>A0A8R7PCD6</accession>
<evidence type="ECO:0000313" key="3">
    <source>
        <dbReference type="Proteomes" id="UP000015106"/>
    </source>
</evidence>
<evidence type="ECO:0000313" key="2">
    <source>
        <dbReference type="EnsemblPlants" id="TuG1812G0200001974.01.T01"/>
    </source>
</evidence>
<evidence type="ECO:0000256" key="1">
    <source>
        <dbReference type="SAM" id="MobiDB-lite"/>
    </source>
</evidence>
<reference evidence="2" key="2">
    <citation type="submission" date="2018-03" db="EMBL/GenBank/DDBJ databases">
        <title>The Triticum urartu genome reveals the dynamic nature of wheat genome evolution.</title>
        <authorList>
            <person name="Ling H."/>
            <person name="Ma B."/>
            <person name="Shi X."/>
            <person name="Liu H."/>
            <person name="Dong L."/>
            <person name="Sun H."/>
            <person name="Cao Y."/>
            <person name="Gao Q."/>
            <person name="Zheng S."/>
            <person name="Li Y."/>
            <person name="Yu Y."/>
            <person name="Du H."/>
            <person name="Qi M."/>
            <person name="Li Y."/>
            <person name="Yu H."/>
            <person name="Cui Y."/>
            <person name="Wang N."/>
            <person name="Chen C."/>
            <person name="Wu H."/>
            <person name="Zhao Y."/>
            <person name="Zhang J."/>
            <person name="Li Y."/>
            <person name="Zhou W."/>
            <person name="Zhang B."/>
            <person name="Hu W."/>
            <person name="Eijk M."/>
            <person name="Tang J."/>
            <person name="Witsenboer H."/>
            <person name="Zhao S."/>
            <person name="Li Z."/>
            <person name="Zhang A."/>
            <person name="Wang D."/>
            <person name="Liang C."/>
        </authorList>
    </citation>
    <scope>NUCLEOTIDE SEQUENCE [LARGE SCALE GENOMIC DNA]</scope>
    <source>
        <strain evidence="2">cv. G1812</strain>
    </source>
</reference>
<feature type="region of interest" description="Disordered" evidence="1">
    <location>
        <begin position="51"/>
        <end position="97"/>
    </location>
</feature>
<protein>
    <submittedName>
        <fullName evidence="2">Uncharacterized protein</fullName>
    </submittedName>
</protein>
<dbReference type="Gramene" id="TuG1812G0200001974.01.T01">
    <property type="protein sequence ID" value="TuG1812G0200001974.01.T01"/>
    <property type="gene ID" value="TuG1812G0200001974.01"/>
</dbReference>
<reference evidence="2" key="3">
    <citation type="submission" date="2022-06" db="UniProtKB">
        <authorList>
            <consortium name="EnsemblPlants"/>
        </authorList>
    </citation>
    <scope>IDENTIFICATION</scope>
</reference>